<dbReference type="GO" id="GO:0006310">
    <property type="term" value="P:DNA recombination"/>
    <property type="evidence" value="ECO:0007669"/>
    <property type="project" value="UniProtKB-KW"/>
</dbReference>
<reference evidence="3" key="1">
    <citation type="submission" date="2020-09" db="EMBL/GenBank/DDBJ databases">
        <title>A novel bacterium of genus Neiella, isolated from South China Sea.</title>
        <authorList>
            <person name="Huang H."/>
            <person name="Mo K."/>
            <person name="Hu Y."/>
        </authorList>
    </citation>
    <scope>NUCLEOTIDE SEQUENCE</scope>
    <source>
        <strain evidence="3">HB171785</strain>
    </source>
</reference>
<dbReference type="EMBL" id="JACXAF010000005">
    <property type="protein sequence ID" value="MBD1388861.1"/>
    <property type="molecule type" value="Genomic_DNA"/>
</dbReference>
<protein>
    <submittedName>
        <fullName evidence="3">Site-specific integrase</fullName>
    </submittedName>
</protein>
<dbReference type="InterPro" id="IPR011010">
    <property type="entry name" value="DNA_brk_join_enz"/>
</dbReference>
<evidence type="ECO:0000256" key="2">
    <source>
        <dbReference type="SAM" id="MobiDB-lite"/>
    </source>
</evidence>
<dbReference type="SUPFAM" id="SSF56349">
    <property type="entry name" value="DNA breaking-rejoining enzymes"/>
    <property type="match status" value="1"/>
</dbReference>
<proteinExistence type="predicted"/>
<dbReference type="RefSeq" id="WP_191143961.1">
    <property type="nucleotide sequence ID" value="NZ_JACXAF010000005.1"/>
</dbReference>
<gene>
    <name evidence="3" type="ORF">IC617_05420</name>
</gene>
<name>A0A8J6UFK1_9GAMM</name>
<keyword evidence="1" id="KW-0233">DNA recombination</keyword>
<evidence type="ECO:0000313" key="3">
    <source>
        <dbReference type="EMBL" id="MBD1388861.1"/>
    </source>
</evidence>
<dbReference type="AlphaFoldDB" id="A0A8J6UFK1"/>
<comment type="caution">
    <text evidence="3">The sequence shown here is derived from an EMBL/GenBank/DDBJ whole genome shotgun (WGS) entry which is preliminary data.</text>
</comment>
<dbReference type="GO" id="GO:0003677">
    <property type="term" value="F:DNA binding"/>
    <property type="evidence" value="ECO:0007669"/>
    <property type="project" value="InterPro"/>
</dbReference>
<sequence>MTSPTLLVPKPTTREPHKQLQWLFLLLKREKPTANVDQALNWYLEYLSKTNGGYGRLKQDQRFFIQEYWEADALLRFTKWLVLQKRIKSLTRYSIYKLVRQAMDWAYELGLINAVVYHAPIFKGVPETNERAPYSEAEQEIIDVALSRALVHAKRVSEPYEKTNLGIPYCRPNKDPLVVQGKELSVIDASGKYGIPQNTITERRRKGWSDEQCLGLAPPPERNIENGKPVKVTVEGVEWPSITSAARNYKVCASLANSRLATGYRPEQAFGLEPLVSKRGSFESTLFEFEERYSCDPLRMLLAVKKDRSITIKSLMNFYIRIGVWPFVDRRLILPLAAELSRLTGLNAESVASLTLDSYQPHHPLTGQPFIAYTKVRAGNENQSEDKELHLTLLEQGEHFIKDELQRRVSDLIALTQTLTAPLRSHAKGDATNKLFIYEHDCWNQNPSNALIHRVTHIIWRGPTKQHKANNSDALTATPWAKQFCKENNLYALLGEDFMFNFSRFRSTSINNMVKAGADIFEIQATAGHNSLVTTSTYLDDNFLENEFHTTIGTALVEISHSKPSKDSARHSDAKASDKNPTGVTETLSGLRCKDAFNPSAKVRQLTKHIDGSPCKFWNMCLLCEQSSVHEGGLPKLIAYKWKLELSLEENRANMKKRNELYRAVLLVINDLLTPDHHFPEDVLKQSKSLAIELDDEEIDQLVYMGL</sequence>
<dbReference type="GO" id="GO:0015074">
    <property type="term" value="P:DNA integration"/>
    <property type="evidence" value="ECO:0007669"/>
    <property type="project" value="InterPro"/>
</dbReference>
<dbReference type="Gene3D" id="1.10.443.10">
    <property type="entry name" value="Intergrase catalytic core"/>
    <property type="match status" value="1"/>
</dbReference>
<dbReference type="InterPro" id="IPR013762">
    <property type="entry name" value="Integrase-like_cat_sf"/>
</dbReference>
<keyword evidence="4" id="KW-1185">Reference proteome</keyword>
<dbReference type="Proteomes" id="UP000638014">
    <property type="component" value="Unassembled WGS sequence"/>
</dbReference>
<evidence type="ECO:0000313" key="4">
    <source>
        <dbReference type="Proteomes" id="UP000638014"/>
    </source>
</evidence>
<organism evidence="3 4">
    <name type="scientific">Neiella litorisoli</name>
    <dbReference type="NCBI Taxonomy" id="2771431"/>
    <lineage>
        <taxon>Bacteria</taxon>
        <taxon>Pseudomonadati</taxon>
        <taxon>Pseudomonadota</taxon>
        <taxon>Gammaproteobacteria</taxon>
        <taxon>Alteromonadales</taxon>
        <taxon>Echinimonadaceae</taxon>
        <taxon>Neiella</taxon>
    </lineage>
</organism>
<evidence type="ECO:0000256" key="1">
    <source>
        <dbReference type="ARBA" id="ARBA00023172"/>
    </source>
</evidence>
<feature type="compositionally biased region" description="Basic and acidic residues" evidence="2">
    <location>
        <begin position="563"/>
        <end position="578"/>
    </location>
</feature>
<feature type="region of interest" description="Disordered" evidence="2">
    <location>
        <begin position="563"/>
        <end position="585"/>
    </location>
</feature>
<accession>A0A8J6UFK1</accession>